<dbReference type="GeneID" id="68117014"/>
<keyword evidence="2" id="KW-1133">Transmembrane helix</keyword>
<dbReference type="PANTHER" id="PTHR13947">
    <property type="entry name" value="GNAT FAMILY N-ACETYLTRANSFERASE"/>
    <property type="match status" value="1"/>
</dbReference>
<sequence>MSHDKVSILTFSEAIQQHFSEQQHNEKPTTAVEHNLNLQQQIHEIFTNGMWDCAPKNILPKSSPLLPLVGFLFNSDQGSTSESMIALFYDYFGYKLTAMVWMTLFMIWLSAGMIFGLPFLDVTLGRMGVFVGGVLLCLFMSYLVLEKVLKPMLMKDFSKYIQKSKESNELGDIANYYAKNSKKPLNRFFLAYIGEELVGHVAIDEWHYPGEGEDQVFRQLDEEFSKRNDGRKPLIVELRRMSVKSSHRGAGIAKKLITHLYEYAKNQCHADYLVLKTSSLQYGARKLYSNFGFELKRVDNIVPPVSLFHFVLDLAKSK</sequence>
<dbReference type="SUPFAM" id="SSF55729">
    <property type="entry name" value="Acyl-CoA N-acyltransferases (Nat)"/>
    <property type="match status" value="1"/>
</dbReference>
<feature type="transmembrane region" description="Helical" evidence="2">
    <location>
        <begin position="126"/>
        <end position="145"/>
    </location>
</feature>
<organism evidence="4 5">
    <name type="scientific">Naegleria fowleri</name>
    <name type="common">Brain eating amoeba</name>
    <dbReference type="NCBI Taxonomy" id="5763"/>
    <lineage>
        <taxon>Eukaryota</taxon>
        <taxon>Discoba</taxon>
        <taxon>Heterolobosea</taxon>
        <taxon>Tetramitia</taxon>
        <taxon>Eutetramitia</taxon>
        <taxon>Vahlkampfiidae</taxon>
        <taxon>Naegleria</taxon>
    </lineage>
</organism>
<dbReference type="VEuPathDB" id="AmoebaDB:FDP41_009799"/>
<dbReference type="VEuPathDB" id="AmoebaDB:NfTy_088180"/>
<keyword evidence="2" id="KW-0472">Membrane</keyword>
<dbReference type="InterPro" id="IPR016181">
    <property type="entry name" value="Acyl_CoA_acyltransferase"/>
</dbReference>
<dbReference type="Pfam" id="PF00583">
    <property type="entry name" value="Acetyltransf_1"/>
    <property type="match status" value="1"/>
</dbReference>
<dbReference type="OrthoDB" id="41532at2759"/>
<dbReference type="EMBL" id="VFQX01000072">
    <property type="protein sequence ID" value="KAF0972103.1"/>
    <property type="molecule type" value="Genomic_DNA"/>
</dbReference>
<proteinExistence type="predicted"/>
<evidence type="ECO:0000256" key="2">
    <source>
        <dbReference type="SAM" id="Phobius"/>
    </source>
</evidence>
<dbReference type="PROSITE" id="PS51186">
    <property type="entry name" value="GNAT"/>
    <property type="match status" value="1"/>
</dbReference>
<dbReference type="GO" id="GO:0008080">
    <property type="term" value="F:N-acetyltransferase activity"/>
    <property type="evidence" value="ECO:0007669"/>
    <property type="project" value="InterPro"/>
</dbReference>
<dbReference type="AlphaFoldDB" id="A0A6A5AVN8"/>
<dbReference type="VEuPathDB" id="AmoebaDB:NF0097990"/>
<feature type="domain" description="N-acetyltransferase" evidence="3">
    <location>
        <begin position="147"/>
        <end position="317"/>
    </location>
</feature>
<dbReference type="Gene3D" id="3.40.630.30">
    <property type="match status" value="1"/>
</dbReference>
<feature type="transmembrane region" description="Helical" evidence="2">
    <location>
        <begin position="98"/>
        <end position="120"/>
    </location>
</feature>
<dbReference type="CDD" id="cd04301">
    <property type="entry name" value="NAT_SF"/>
    <property type="match status" value="1"/>
</dbReference>
<evidence type="ECO:0000313" key="5">
    <source>
        <dbReference type="Proteomes" id="UP000444721"/>
    </source>
</evidence>
<protein>
    <recommendedName>
        <fullName evidence="3">N-acetyltransferase domain-containing protein</fullName>
    </recommendedName>
</protein>
<keyword evidence="5" id="KW-1185">Reference proteome</keyword>
<evidence type="ECO:0000256" key="1">
    <source>
        <dbReference type="ARBA" id="ARBA00022679"/>
    </source>
</evidence>
<dbReference type="PANTHER" id="PTHR13947:SF37">
    <property type="entry name" value="LD18367P"/>
    <property type="match status" value="1"/>
</dbReference>
<name>A0A6A5AVN8_NAEFO</name>
<reference evidence="4 5" key="1">
    <citation type="journal article" date="2019" name="Sci. Rep.">
        <title>Nanopore sequencing improves the draft genome of the human pathogenic amoeba Naegleria fowleri.</title>
        <authorList>
            <person name="Liechti N."/>
            <person name="Schurch N."/>
            <person name="Bruggmann R."/>
            <person name="Wittwer M."/>
        </authorList>
    </citation>
    <scope>NUCLEOTIDE SEQUENCE [LARGE SCALE GENOMIC DNA]</scope>
    <source>
        <strain evidence="4 5">ATCC 30894</strain>
    </source>
</reference>
<comment type="caution">
    <text evidence="4">The sequence shown here is derived from an EMBL/GenBank/DDBJ whole genome shotgun (WGS) entry which is preliminary data.</text>
</comment>
<keyword evidence="1" id="KW-0808">Transferase</keyword>
<evidence type="ECO:0000259" key="3">
    <source>
        <dbReference type="PROSITE" id="PS51186"/>
    </source>
</evidence>
<keyword evidence="2" id="KW-0812">Transmembrane</keyword>
<evidence type="ECO:0000313" key="4">
    <source>
        <dbReference type="EMBL" id="KAF0972103.1"/>
    </source>
</evidence>
<dbReference type="OMA" id="AIDEWHY"/>
<dbReference type="InterPro" id="IPR000182">
    <property type="entry name" value="GNAT_dom"/>
</dbReference>
<gene>
    <name evidence="4" type="ORF">FDP41_009799</name>
</gene>
<dbReference type="Proteomes" id="UP000444721">
    <property type="component" value="Unassembled WGS sequence"/>
</dbReference>
<accession>A0A6A5AVN8</accession>
<dbReference type="InterPro" id="IPR050769">
    <property type="entry name" value="NAT_camello-type"/>
</dbReference>
<dbReference type="RefSeq" id="XP_044556818.1">
    <property type="nucleotide sequence ID" value="XM_044713795.1"/>
</dbReference>